<evidence type="ECO:0000256" key="8">
    <source>
        <dbReference type="SAM" id="MobiDB-lite"/>
    </source>
</evidence>
<keyword evidence="5" id="KW-0560">Oxidoreductase</keyword>
<dbReference type="Gene3D" id="1.10.760.10">
    <property type="entry name" value="Cytochrome c-like domain"/>
    <property type="match status" value="2"/>
</dbReference>
<proteinExistence type="predicted"/>
<dbReference type="AlphaFoldDB" id="A0A023D3H4"/>
<keyword evidence="6 7" id="KW-0408">Iron</keyword>
<gene>
    <name evidence="10" type="ORF">Amme_032_017</name>
</gene>
<dbReference type="InterPro" id="IPR051395">
    <property type="entry name" value="Cytochrome_c_Peroxidase/MauG"/>
</dbReference>
<feature type="compositionally biased region" description="Basic and acidic residues" evidence="8">
    <location>
        <begin position="416"/>
        <end position="428"/>
    </location>
</feature>
<evidence type="ECO:0000256" key="4">
    <source>
        <dbReference type="ARBA" id="ARBA00022729"/>
    </source>
</evidence>
<dbReference type="InterPro" id="IPR036909">
    <property type="entry name" value="Cyt_c-like_dom_sf"/>
</dbReference>
<protein>
    <submittedName>
        <fullName evidence="10">Cytochrome c peroxidase/methylamine utilization protein MauG</fullName>
    </submittedName>
</protein>
<reference evidence="10 11" key="2">
    <citation type="journal article" date="2014" name="FEMS Microbiol. Lett.">
        <title>Draft genomic DNA sequence of the facultatively methylotrophic bacterium Acidomonas methanolica type strain MB58.</title>
        <authorList>
            <person name="Higashiura N."/>
            <person name="Hadano H."/>
            <person name="Hirakawa H."/>
            <person name="Matsutani M."/>
            <person name="Takabe S."/>
            <person name="Matsushita K."/>
            <person name="Azuma Y."/>
        </authorList>
    </citation>
    <scope>NUCLEOTIDE SEQUENCE [LARGE SCALE GENOMIC DNA]</scope>
    <source>
        <strain evidence="10 11">MB58</strain>
    </source>
</reference>
<dbReference type="PROSITE" id="PS51007">
    <property type="entry name" value="CYTC"/>
    <property type="match status" value="1"/>
</dbReference>
<evidence type="ECO:0000313" key="11">
    <source>
        <dbReference type="Proteomes" id="UP000019760"/>
    </source>
</evidence>
<keyword evidence="4" id="KW-0732">Signal</keyword>
<evidence type="ECO:0000256" key="1">
    <source>
        <dbReference type="ARBA" id="ARBA00004196"/>
    </source>
</evidence>
<keyword evidence="3 7" id="KW-0479">Metal-binding</keyword>
<evidence type="ECO:0000256" key="3">
    <source>
        <dbReference type="ARBA" id="ARBA00022723"/>
    </source>
</evidence>
<evidence type="ECO:0000256" key="2">
    <source>
        <dbReference type="ARBA" id="ARBA00022617"/>
    </source>
</evidence>
<keyword evidence="2 7" id="KW-0349">Heme</keyword>
<evidence type="ECO:0000259" key="9">
    <source>
        <dbReference type="PROSITE" id="PS51007"/>
    </source>
</evidence>
<dbReference type="GO" id="GO:0020037">
    <property type="term" value="F:heme binding"/>
    <property type="evidence" value="ECO:0007669"/>
    <property type="project" value="InterPro"/>
</dbReference>
<dbReference type="Pfam" id="PF03150">
    <property type="entry name" value="CCP_MauG"/>
    <property type="match status" value="1"/>
</dbReference>
<evidence type="ECO:0000256" key="6">
    <source>
        <dbReference type="ARBA" id="ARBA00023004"/>
    </source>
</evidence>
<dbReference type="EMBL" id="BAND01000032">
    <property type="protein sequence ID" value="GAJ28639.1"/>
    <property type="molecule type" value="Genomic_DNA"/>
</dbReference>
<dbReference type="SUPFAM" id="SSF46626">
    <property type="entry name" value="Cytochrome c"/>
    <property type="match status" value="2"/>
</dbReference>
<keyword evidence="10" id="KW-0575">Peroxidase</keyword>
<feature type="domain" description="Cytochrome c" evidence="9">
    <location>
        <begin position="266"/>
        <end position="443"/>
    </location>
</feature>
<comment type="subcellular location">
    <subcellularLocation>
        <location evidence="1">Cell envelope</location>
    </subcellularLocation>
</comment>
<accession>A0A023D3H4</accession>
<dbReference type="Proteomes" id="UP000019760">
    <property type="component" value="Unassembled WGS sequence"/>
</dbReference>
<sequence>MALTGVVLVFEGMPALARPMLAQPRTDVASVAACDPREDGSNPCPRQLRRPPRRPLSAMAQIGKALFYDRELSGSGKISCASCHDPAAHYGPARADSVFTGGVGLDRQGHRAILSLTYLERQPNFSIGPDDAVADDTVAPIQAPHDVVRGSAKSASNTAASAVQLVPQGGLFWDGRADTLQQQATGPLYDPAEMAATRDRVLHRLRTAPYAGALMDFAGYQGRRYPDYLVAEALFALARYQIEETDFHSYSSKFDDWLEGKARFTPEERRGYLLFNDPKKGNCAACHVDQMKPDHLPPLFTDHQYESLGVPRNMDLVQNRNPAYFDLGVCDRQPDGKKLLAPYCGMFATPTLRNVAARKVFFHNGVFHSLDDVMDFYVLRDIDPARFYGKDAHGRVHAYDDLPAPYRDNLDTTDAPFDRKPGDKPALDENERQAVIAFLKTLTDRKTTQP</sequence>
<evidence type="ECO:0000313" key="10">
    <source>
        <dbReference type="EMBL" id="GAJ28639.1"/>
    </source>
</evidence>
<dbReference type="GO" id="GO:0030313">
    <property type="term" value="C:cell envelope"/>
    <property type="evidence" value="ECO:0007669"/>
    <property type="project" value="UniProtKB-SubCell"/>
</dbReference>
<dbReference type="GO" id="GO:0009055">
    <property type="term" value="F:electron transfer activity"/>
    <property type="evidence" value="ECO:0007669"/>
    <property type="project" value="InterPro"/>
</dbReference>
<dbReference type="PANTHER" id="PTHR30600">
    <property type="entry name" value="CYTOCHROME C PEROXIDASE-RELATED"/>
    <property type="match status" value="1"/>
</dbReference>
<dbReference type="InterPro" id="IPR004852">
    <property type="entry name" value="Di-haem_cyt_c_peroxidsae"/>
</dbReference>
<dbReference type="PANTHER" id="PTHR30600:SF10">
    <property type="entry name" value="BLL6722 PROTEIN"/>
    <property type="match status" value="1"/>
</dbReference>
<comment type="caution">
    <text evidence="10">The sequence shown here is derived from an EMBL/GenBank/DDBJ whole genome shotgun (WGS) entry which is preliminary data.</text>
</comment>
<evidence type="ECO:0000256" key="5">
    <source>
        <dbReference type="ARBA" id="ARBA00023002"/>
    </source>
</evidence>
<name>A0A023D3H4_ACIMT</name>
<reference evidence="11" key="1">
    <citation type="journal article" date="2014" name="FEMS Microbiol. Lett.">
        <title>Draft Genomic DNA Sequence of the Facultatively Methylotrophic Bacterium Acidomonas methanolica type strain MB58.</title>
        <authorList>
            <person name="Higashiura N."/>
            <person name="Hadano H."/>
            <person name="Hirakawa H."/>
            <person name="Matsutani M."/>
            <person name="Takabe S."/>
            <person name="Matsushita K."/>
            <person name="Azuma Y."/>
        </authorList>
    </citation>
    <scope>NUCLEOTIDE SEQUENCE [LARGE SCALE GENOMIC DNA]</scope>
    <source>
        <strain evidence="11">MB58</strain>
    </source>
</reference>
<organism evidence="10 11">
    <name type="scientific">Acidomonas methanolica NBRC 104435</name>
    <dbReference type="NCBI Taxonomy" id="1231351"/>
    <lineage>
        <taxon>Bacteria</taxon>
        <taxon>Pseudomonadati</taxon>
        <taxon>Pseudomonadota</taxon>
        <taxon>Alphaproteobacteria</taxon>
        <taxon>Acetobacterales</taxon>
        <taxon>Acetobacteraceae</taxon>
        <taxon>Acidomonas</taxon>
    </lineage>
</organism>
<dbReference type="GO" id="GO:0004130">
    <property type="term" value="F:cytochrome-c peroxidase activity"/>
    <property type="evidence" value="ECO:0007669"/>
    <property type="project" value="TreeGrafter"/>
</dbReference>
<evidence type="ECO:0000256" key="7">
    <source>
        <dbReference type="PROSITE-ProRule" id="PRU00433"/>
    </source>
</evidence>
<feature type="region of interest" description="Disordered" evidence="8">
    <location>
        <begin position="407"/>
        <end position="428"/>
    </location>
</feature>
<dbReference type="GO" id="GO:0046872">
    <property type="term" value="F:metal ion binding"/>
    <property type="evidence" value="ECO:0007669"/>
    <property type="project" value="UniProtKB-KW"/>
</dbReference>
<keyword evidence="11" id="KW-1185">Reference proteome</keyword>
<dbReference type="InterPro" id="IPR009056">
    <property type="entry name" value="Cyt_c-like_dom"/>
</dbReference>